<sequence length="98" mass="11537">MVSIERRSEKSFRLIVENGYDENGKRDRKKKSTRIEDPKILKSKRKLQEYLEDQLDRFRIEVEAGEYIAPEKSTVESFAVQRNGSKRNSLIKMESLAD</sequence>
<dbReference type="RefSeq" id="WP_014479478.1">
    <property type="nucleotide sequence ID" value="NZ_CP103352.1"/>
</dbReference>
<evidence type="ECO:0000313" key="1">
    <source>
        <dbReference type="EMBL" id="WEY84183.1"/>
    </source>
</evidence>
<proteinExistence type="predicted"/>
<protein>
    <submittedName>
        <fullName evidence="1">Uncharacterized protein</fullName>
    </submittedName>
</protein>
<gene>
    <name evidence="1" type="ORF">P5633_17965</name>
</gene>
<name>A0AAX3RLI1_BACIU</name>
<dbReference type="AlphaFoldDB" id="A0AAX3RLI1"/>
<dbReference type="EMBL" id="CP120576">
    <property type="protein sequence ID" value="WEY84183.1"/>
    <property type="molecule type" value="Genomic_DNA"/>
</dbReference>
<accession>A0AAX3RLI1</accession>
<reference evidence="1" key="1">
    <citation type="submission" date="2023-03" db="EMBL/GenBank/DDBJ databases">
        <title>Complete genome sequences of 52 Bacillus and Priestia strains isolated from West-African fermentations and 26 reference strains from the DSMZ collection.</title>
        <authorList>
            <person name="Wiedenbein E.S."/>
            <person name="Canoy T.S."/>
            <person name="Hui Y."/>
            <person name="Parkouda C."/>
            <person name="Dawende C."/>
            <person name="Ametefe E."/>
            <person name="Jespersen L."/>
            <person name="Nielsen D.S."/>
        </authorList>
    </citation>
    <scope>NUCLEOTIDE SEQUENCE</scope>
    <source>
        <strain evidence="1">PRO56</strain>
    </source>
</reference>
<organism evidence="1">
    <name type="scientific">Bacillus subtilis</name>
    <dbReference type="NCBI Taxonomy" id="1423"/>
    <lineage>
        <taxon>Bacteria</taxon>
        <taxon>Bacillati</taxon>
        <taxon>Bacillota</taxon>
        <taxon>Bacilli</taxon>
        <taxon>Bacillales</taxon>
        <taxon>Bacillaceae</taxon>
        <taxon>Bacillus</taxon>
    </lineage>
</organism>